<reference evidence="2" key="1">
    <citation type="journal article" date="2014" name="Proc. Natl. Acad. Sci. U.S.A.">
        <title>Extensive sampling of basidiomycete genomes demonstrates inadequacy of the white-rot/brown-rot paradigm for wood decay fungi.</title>
        <authorList>
            <person name="Riley R."/>
            <person name="Salamov A.A."/>
            <person name="Brown D.W."/>
            <person name="Nagy L.G."/>
            <person name="Floudas D."/>
            <person name="Held B.W."/>
            <person name="Levasseur A."/>
            <person name="Lombard V."/>
            <person name="Morin E."/>
            <person name="Otillar R."/>
            <person name="Lindquist E.A."/>
            <person name="Sun H."/>
            <person name="LaButti K.M."/>
            <person name="Schmutz J."/>
            <person name="Jabbour D."/>
            <person name="Luo H."/>
            <person name="Baker S.E."/>
            <person name="Pisabarro A.G."/>
            <person name="Walton J.D."/>
            <person name="Blanchette R.A."/>
            <person name="Henrissat B."/>
            <person name="Martin F."/>
            <person name="Cullen D."/>
            <person name="Hibbett D.S."/>
            <person name="Grigoriev I.V."/>
        </authorList>
    </citation>
    <scope>NUCLEOTIDE SEQUENCE [LARGE SCALE GENOMIC DNA]</scope>
    <source>
        <strain evidence="2">MUCL 33604</strain>
    </source>
</reference>
<gene>
    <name evidence="1" type="ORF">JAAARDRAFT_36946</name>
</gene>
<evidence type="ECO:0000313" key="2">
    <source>
        <dbReference type="Proteomes" id="UP000027265"/>
    </source>
</evidence>
<organism evidence="1 2">
    <name type="scientific">Jaapia argillacea MUCL 33604</name>
    <dbReference type="NCBI Taxonomy" id="933084"/>
    <lineage>
        <taxon>Eukaryota</taxon>
        <taxon>Fungi</taxon>
        <taxon>Dikarya</taxon>
        <taxon>Basidiomycota</taxon>
        <taxon>Agaricomycotina</taxon>
        <taxon>Agaricomycetes</taxon>
        <taxon>Agaricomycetidae</taxon>
        <taxon>Jaapiales</taxon>
        <taxon>Jaapiaceae</taxon>
        <taxon>Jaapia</taxon>
    </lineage>
</organism>
<keyword evidence="2" id="KW-1185">Reference proteome</keyword>
<sequence>MTTWRSLTDFERHDPSTCDLLASGGHIESDYCQFFWSQRPTRFRDSSHIKGGLDQIEADR</sequence>
<dbReference type="Proteomes" id="UP000027265">
    <property type="component" value="Unassembled WGS sequence"/>
</dbReference>
<name>A0A067Q0M1_9AGAM</name>
<protein>
    <submittedName>
        <fullName evidence="1">Uncharacterized protein</fullName>
    </submittedName>
</protein>
<dbReference type="EMBL" id="KL197723">
    <property type="protein sequence ID" value="KDQ56156.1"/>
    <property type="molecule type" value="Genomic_DNA"/>
</dbReference>
<dbReference type="HOGENOM" id="CLU_2942069_0_0_1"/>
<evidence type="ECO:0000313" key="1">
    <source>
        <dbReference type="EMBL" id="KDQ56156.1"/>
    </source>
</evidence>
<dbReference type="InParanoid" id="A0A067Q0M1"/>
<proteinExistence type="predicted"/>
<dbReference type="AlphaFoldDB" id="A0A067Q0M1"/>
<accession>A0A067Q0M1</accession>